<dbReference type="EMBL" id="LFEJ01000027">
    <property type="protein sequence ID" value="KMV32531.1"/>
    <property type="molecule type" value="Genomic_DNA"/>
</dbReference>
<gene>
    <name evidence="9" type="ORF">ACH50_21125</name>
</gene>
<comment type="similarity">
    <text evidence="8">Belongs to the hok/gef family.</text>
</comment>
<dbReference type="InterPro" id="IPR000021">
    <property type="entry name" value="Hok/gef_toxin"/>
</dbReference>
<dbReference type="RefSeq" id="WP_048888820.1">
    <property type="nucleotide sequence ID" value="NZ_LFEJ01000027.1"/>
</dbReference>
<keyword evidence="7 8" id="KW-0472">Membrane</keyword>
<feature type="transmembrane region" description="Helical" evidence="8">
    <location>
        <begin position="9"/>
        <end position="26"/>
    </location>
</feature>
<dbReference type="NCBIfam" id="NF007279">
    <property type="entry name" value="PRK09738.1"/>
    <property type="match status" value="1"/>
</dbReference>
<evidence type="ECO:0000256" key="4">
    <source>
        <dbReference type="ARBA" id="ARBA00022649"/>
    </source>
</evidence>
<dbReference type="Proteomes" id="UP000037315">
    <property type="component" value="Unassembled WGS sequence"/>
</dbReference>
<reference evidence="9 10" key="1">
    <citation type="submission" date="2015-06" db="EMBL/GenBank/DDBJ databases">
        <title>Genome sequencing of Cronobacter sp. strain DJ34 isolated from petroleum contaminated sludge of Duliajan Oil Fields, Assam, India.</title>
        <authorList>
            <person name="Pal S."/>
            <person name="Banerjee T.D."/>
            <person name="Roy A."/>
            <person name="Sar P."/>
            <person name="Kazy S.K."/>
        </authorList>
    </citation>
    <scope>NUCLEOTIDE SEQUENCE [LARGE SCALE GENOMIC DNA]</scope>
    <source>
        <strain evidence="9 10">DJ34</strain>
    </source>
</reference>
<keyword evidence="6 8" id="KW-1133">Transmembrane helix</keyword>
<organism evidence="9 10">
    <name type="scientific">Franconibacter pulveris</name>
    <dbReference type="NCBI Taxonomy" id="435910"/>
    <lineage>
        <taxon>Bacteria</taxon>
        <taxon>Pseudomonadati</taxon>
        <taxon>Pseudomonadota</taxon>
        <taxon>Gammaproteobacteria</taxon>
        <taxon>Enterobacterales</taxon>
        <taxon>Enterobacteriaceae</taxon>
        <taxon>Franconibacter</taxon>
    </lineage>
</organism>
<keyword evidence="4" id="KW-1277">Toxin-antitoxin system</keyword>
<dbReference type="PRINTS" id="PR00281">
    <property type="entry name" value="HOKGEFTOXIC"/>
</dbReference>
<comment type="caution">
    <text evidence="9">The sequence shown here is derived from an EMBL/GenBank/DDBJ whole genome shotgun (WGS) entry which is preliminary data.</text>
</comment>
<accession>A0A0J8VH13</accession>
<keyword evidence="10" id="KW-1185">Reference proteome</keyword>
<evidence type="ECO:0000256" key="1">
    <source>
        <dbReference type="ARBA" id="ARBA00004377"/>
    </source>
</evidence>
<evidence type="ECO:0000256" key="5">
    <source>
        <dbReference type="ARBA" id="ARBA00022692"/>
    </source>
</evidence>
<keyword evidence="3" id="KW-0997">Cell inner membrane</keyword>
<dbReference type="PATRIC" id="fig|1656095.3.peg.3903"/>
<name>A0A0J8VH13_9ENTR</name>
<keyword evidence="5 8" id="KW-0812">Transmembrane</keyword>
<evidence type="ECO:0000256" key="6">
    <source>
        <dbReference type="ARBA" id="ARBA00022989"/>
    </source>
</evidence>
<evidence type="ECO:0000256" key="2">
    <source>
        <dbReference type="ARBA" id="ARBA00022475"/>
    </source>
</evidence>
<comment type="subcellular location">
    <subcellularLocation>
        <location evidence="1 8">Cell inner membrane</location>
        <topology evidence="1 8">Single-pass membrane protein</topology>
    </subcellularLocation>
</comment>
<evidence type="ECO:0000313" key="10">
    <source>
        <dbReference type="Proteomes" id="UP000037315"/>
    </source>
</evidence>
<evidence type="ECO:0000256" key="3">
    <source>
        <dbReference type="ARBA" id="ARBA00022519"/>
    </source>
</evidence>
<keyword evidence="2" id="KW-1003">Cell membrane</keyword>
<protein>
    <submittedName>
        <fullName evidence="9">Small toxic polypeptide</fullName>
    </submittedName>
</protein>
<evidence type="ECO:0000256" key="7">
    <source>
        <dbReference type="ARBA" id="ARBA00023136"/>
    </source>
</evidence>
<dbReference type="Pfam" id="PF01848">
    <property type="entry name" value="HOK_GEF"/>
    <property type="match status" value="1"/>
</dbReference>
<dbReference type="AlphaFoldDB" id="A0A0J8VH13"/>
<dbReference type="GO" id="GO:0005886">
    <property type="term" value="C:plasma membrane"/>
    <property type="evidence" value="ECO:0007669"/>
    <property type="project" value="UniProtKB-SubCell"/>
</dbReference>
<sequence length="52" mass="6049">MKLPQNPRIWYLLIVCSTLLITLFLTRNSFCEIRYKDGPLEVVALMAYESGK</sequence>
<evidence type="ECO:0000313" key="9">
    <source>
        <dbReference type="EMBL" id="KMV32531.1"/>
    </source>
</evidence>
<proteinExistence type="inferred from homology"/>
<evidence type="ECO:0000256" key="8">
    <source>
        <dbReference type="RuleBase" id="RU221113"/>
    </source>
</evidence>